<evidence type="ECO:0000259" key="7">
    <source>
        <dbReference type="Pfam" id="PF07980"/>
    </source>
</evidence>
<comment type="subcellular location">
    <subcellularLocation>
        <location evidence="1">Cell outer membrane</location>
    </subcellularLocation>
</comment>
<dbReference type="InterPro" id="IPR012944">
    <property type="entry name" value="SusD_RagB_dom"/>
</dbReference>
<keyword evidence="5" id="KW-0998">Cell outer membrane</keyword>
<dbReference type="InterPro" id="IPR033985">
    <property type="entry name" value="SusD-like_N"/>
</dbReference>
<feature type="chain" id="PRO_5046416052" evidence="6">
    <location>
        <begin position="25"/>
        <end position="456"/>
    </location>
</feature>
<evidence type="ECO:0000256" key="1">
    <source>
        <dbReference type="ARBA" id="ARBA00004442"/>
    </source>
</evidence>
<accession>A0ABQ1X938</accession>
<evidence type="ECO:0000313" key="9">
    <source>
        <dbReference type="EMBL" id="GGG62236.1"/>
    </source>
</evidence>
<dbReference type="CDD" id="cd08977">
    <property type="entry name" value="SusD"/>
    <property type="match status" value="1"/>
</dbReference>
<comment type="caution">
    <text evidence="9">The sequence shown here is derived from an EMBL/GenBank/DDBJ whole genome shotgun (WGS) entry which is preliminary data.</text>
</comment>
<dbReference type="PROSITE" id="PS51257">
    <property type="entry name" value="PROKAR_LIPOPROTEIN"/>
    <property type="match status" value="1"/>
</dbReference>
<dbReference type="Proteomes" id="UP000601361">
    <property type="component" value="Unassembled WGS sequence"/>
</dbReference>
<dbReference type="InterPro" id="IPR011990">
    <property type="entry name" value="TPR-like_helical_dom_sf"/>
</dbReference>
<evidence type="ECO:0000256" key="3">
    <source>
        <dbReference type="ARBA" id="ARBA00022729"/>
    </source>
</evidence>
<feature type="signal peptide" evidence="6">
    <location>
        <begin position="1"/>
        <end position="24"/>
    </location>
</feature>
<proteinExistence type="inferred from homology"/>
<comment type="similarity">
    <text evidence="2">Belongs to the SusD family.</text>
</comment>
<name>A0ABQ1X938_9BACT</name>
<keyword evidence="10" id="KW-1185">Reference proteome</keyword>
<dbReference type="RefSeq" id="WP_188559916.1">
    <property type="nucleotide sequence ID" value="NZ_BMGS01000019.1"/>
</dbReference>
<protein>
    <submittedName>
        <fullName evidence="9">Membrane protein</fullName>
    </submittedName>
</protein>
<organism evidence="9 10">
    <name type="scientific">Hymenobacter glacieicola</name>
    <dbReference type="NCBI Taxonomy" id="1562124"/>
    <lineage>
        <taxon>Bacteria</taxon>
        <taxon>Pseudomonadati</taxon>
        <taxon>Bacteroidota</taxon>
        <taxon>Cytophagia</taxon>
        <taxon>Cytophagales</taxon>
        <taxon>Hymenobacteraceae</taxon>
        <taxon>Hymenobacter</taxon>
    </lineage>
</organism>
<reference evidence="10" key="1">
    <citation type="journal article" date="2019" name="Int. J. Syst. Evol. Microbiol.">
        <title>The Global Catalogue of Microorganisms (GCM) 10K type strain sequencing project: providing services to taxonomists for standard genome sequencing and annotation.</title>
        <authorList>
            <consortium name="The Broad Institute Genomics Platform"/>
            <consortium name="The Broad Institute Genome Sequencing Center for Infectious Disease"/>
            <person name="Wu L."/>
            <person name="Ma J."/>
        </authorList>
    </citation>
    <scope>NUCLEOTIDE SEQUENCE [LARGE SCALE GENOMIC DNA]</scope>
    <source>
        <strain evidence="10">CGMCC 1.12990</strain>
    </source>
</reference>
<evidence type="ECO:0000259" key="8">
    <source>
        <dbReference type="Pfam" id="PF14322"/>
    </source>
</evidence>
<sequence length="456" mass="49723">MNIRSKLYGLALLGLLGLTSTSCSDFLNPEPLNSIDRDVAFTDLAGAQGAVVGLYGNLTSANNLGLRVPIFADLLADNLDHTGTFPSFAQLKSRNPLPDNAELNSMYSSLYSTINRANNIIAQIPNTTGISDAVRGQLIGEAQFVRAYCYFMLTNYWGDVALVLTPTTTPDNSLFVSRTPREQVYNQIRTDLDAAESVLPAANVGRATRWSAIALKSRLALYRQQWADAARFADQVIAGPFTLASTYRAAVATRNPTESIWEIQFDAQVQSSYAFFMLPTANGGRFEMSPGGQRATLLAAYETGDQRRAATISDGTFQIVGRTGTVAQGNQIKYFDPGTGTDTFKAIRLAEMFLNSAEAKAQQQDIPGALVALNRVRTRAGLPALLAANVTQASLLEAIERERRVELALEGHRWFDLIRTGRAQSVLGITDATRLLMPIPNREIVNNPNMKQNPGY</sequence>
<evidence type="ECO:0000256" key="6">
    <source>
        <dbReference type="SAM" id="SignalP"/>
    </source>
</evidence>
<evidence type="ECO:0000256" key="4">
    <source>
        <dbReference type="ARBA" id="ARBA00023136"/>
    </source>
</evidence>
<dbReference type="Pfam" id="PF14322">
    <property type="entry name" value="SusD-like_3"/>
    <property type="match status" value="1"/>
</dbReference>
<dbReference type="SUPFAM" id="SSF48452">
    <property type="entry name" value="TPR-like"/>
    <property type="match status" value="1"/>
</dbReference>
<evidence type="ECO:0000256" key="2">
    <source>
        <dbReference type="ARBA" id="ARBA00006275"/>
    </source>
</evidence>
<feature type="domain" description="RagB/SusD" evidence="7">
    <location>
        <begin position="337"/>
        <end position="425"/>
    </location>
</feature>
<dbReference type="EMBL" id="BMGS01000019">
    <property type="protein sequence ID" value="GGG62236.1"/>
    <property type="molecule type" value="Genomic_DNA"/>
</dbReference>
<keyword evidence="3 6" id="KW-0732">Signal</keyword>
<gene>
    <name evidence="9" type="ORF">GCM10011378_42950</name>
</gene>
<feature type="domain" description="SusD-like N-terminal" evidence="8">
    <location>
        <begin position="98"/>
        <end position="221"/>
    </location>
</feature>
<dbReference type="Gene3D" id="1.25.40.390">
    <property type="match status" value="1"/>
</dbReference>
<dbReference type="Pfam" id="PF07980">
    <property type="entry name" value="SusD_RagB"/>
    <property type="match status" value="1"/>
</dbReference>
<evidence type="ECO:0000313" key="10">
    <source>
        <dbReference type="Proteomes" id="UP000601361"/>
    </source>
</evidence>
<evidence type="ECO:0000256" key="5">
    <source>
        <dbReference type="ARBA" id="ARBA00023237"/>
    </source>
</evidence>
<keyword evidence="4" id="KW-0472">Membrane</keyword>